<dbReference type="EMBL" id="ML733416">
    <property type="protein sequence ID" value="KAB8221942.1"/>
    <property type="molecule type" value="Genomic_DNA"/>
</dbReference>
<dbReference type="GO" id="GO:0004497">
    <property type="term" value="F:monooxygenase activity"/>
    <property type="evidence" value="ECO:0007669"/>
    <property type="project" value="UniProtKB-KW"/>
</dbReference>
<keyword evidence="3" id="KW-0560">Oxidoreductase</keyword>
<dbReference type="Proteomes" id="UP000326799">
    <property type="component" value="Unassembled WGS sequence"/>
</dbReference>
<organism evidence="6 7">
    <name type="scientific">Aspergillus novoparasiticus</name>
    <dbReference type="NCBI Taxonomy" id="986946"/>
    <lineage>
        <taxon>Eukaryota</taxon>
        <taxon>Fungi</taxon>
        <taxon>Dikarya</taxon>
        <taxon>Ascomycota</taxon>
        <taxon>Pezizomycotina</taxon>
        <taxon>Eurotiomycetes</taxon>
        <taxon>Eurotiomycetidae</taxon>
        <taxon>Eurotiales</taxon>
        <taxon>Aspergillaceae</taxon>
        <taxon>Aspergillus</taxon>
        <taxon>Aspergillus subgen. Circumdati</taxon>
    </lineage>
</organism>
<gene>
    <name evidence="6" type="ORF">BDV33DRAFT_229834</name>
</gene>
<dbReference type="Gene3D" id="3.50.50.60">
    <property type="entry name" value="FAD/NAD(P)-binding domain"/>
    <property type="match status" value="1"/>
</dbReference>
<evidence type="ECO:0000256" key="4">
    <source>
        <dbReference type="ARBA" id="ARBA00023033"/>
    </source>
</evidence>
<accession>A0A5N6EWL4</accession>
<dbReference type="PRINTS" id="PR00420">
    <property type="entry name" value="RNGMNOXGNASE"/>
</dbReference>
<evidence type="ECO:0000256" key="1">
    <source>
        <dbReference type="ARBA" id="ARBA00001974"/>
    </source>
</evidence>
<evidence type="ECO:0000259" key="5">
    <source>
        <dbReference type="Pfam" id="PF01266"/>
    </source>
</evidence>
<dbReference type="Pfam" id="PF01266">
    <property type="entry name" value="DAO"/>
    <property type="match status" value="1"/>
</dbReference>
<dbReference type="InterPro" id="IPR050493">
    <property type="entry name" value="FAD-dep_Monooxygenase_BioMet"/>
</dbReference>
<comment type="similarity">
    <text evidence="2">Belongs to the paxM FAD-dependent monooxygenase family.</text>
</comment>
<reference evidence="6 7" key="1">
    <citation type="submission" date="2019-04" db="EMBL/GenBank/DDBJ databases">
        <title>Fungal friends and foes A comparative genomics study of 23 Aspergillus species from section Flavi.</title>
        <authorList>
            <consortium name="DOE Joint Genome Institute"/>
            <person name="Kjaerbolling I."/>
            <person name="Vesth T.C."/>
            <person name="Frisvad J.C."/>
            <person name="Nybo J.L."/>
            <person name="Theobald S."/>
            <person name="Kildgaard S."/>
            <person name="Petersen T.I."/>
            <person name="Kuo A."/>
            <person name="Sato A."/>
            <person name="Lyhne E.K."/>
            <person name="Kogle M.E."/>
            <person name="Wiebenga A."/>
            <person name="Kun R.S."/>
            <person name="Lubbers R.J."/>
            <person name="Makela M.R."/>
            <person name="Barry K."/>
            <person name="Chovatia M."/>
            <person name="Clum A."/>
            <person name="Daum C."/>
            <person name="Haridas S."/>
            <person name="He G."/>
            <person name="LaButti K."/>
            <person name="Lipzen A."/>
            <person name="Mondo S."/>
            <person name="Pangilinan J."/>
            <person name="Riley R."/>
            <person name="Salamov A."/>
            <person name="Simmons B.A."/>
            <person name="Magnuson J.K."/>
            <person name="Henrissat B."/>
            <person name="Mortensen U.H."/>
            <person name="Larsen T.O."/>
            <person name="De vries R.P."/>
            <person name="Grigoriev I.V."/>
            <person name="Machida M."/>
            <person name="Baker S.E."/>
            <person name="Andersen M.R."/>
        </authorList>
    </citation>
    <scope>NUCLEOTIDE SEQUENCE [LARGE SCALE GENOMIC DNA]</scope>
    <source>
        <strain evidence="6 7">CBS 126849</strain>
    </source>
</reference>
<comment type="cofactor">
    <cofactor evidence="1">
        <name>FAD</name>
        <dbReference type="ChEBI" id="CHEBI:57692"/>
    </cofactor>
</comment>
<dbReference type="PANTHER" id="PTHR13789">
    <property type="entry name" value="MONOOXYGENASE"/>
    <property type="match status" value="1"/>
</dbReference>
<evidence type="ECO:0000313" key="7">
    <source>
        <dbReference type="Proteomes" id="UP000326799"/>
    </source>
</evidence>
<keyword evidence="7" id="KW-1185">Reference proteome</keyword>
<sequence>MGSMEGFPSKLAAPIVRGNVIKDGVLRYPPTSVKVVIVGGGIAGLFAALECWRKGHDVQVLERGANVSDAGDVVGIGPSAWVTLQKYPSMFQEWNQITDDPLWHFCGEDGSAVAPPSEYEYNSEGVAQHASFPLRIRPLIARSALAHMLASQCERLGIPLIFNVSIVDYEEDTSYGTATATSTDGRRFTGEVVIAADGIGTKSHKVILGDYVKAISTGFAIYRLRYPISRLENAPAFQQLYQKMGRAEIRLGPVGHLHYALTMTKDYVALGLSVEDDGTATESWSATVSSDYVLSRHPEVQKCQPIIAEIIRNVPDNTIVRWPLTMRNPQPKWTSTHGHVVQIGDSAHSFLPTSGNGATMAIEDALSIAECLRLGAESVGMATLVHQLLRFQRVSVVQQTGMNNRREINSKMSNDVLRQGKWIWSHNPEHYATTNFYHARSCLENGTVFENTNLPSGYVWTPWTIEEEMAKEKAGIFSQDLKTNGYWGVV</sequence>
<dbReference type="AlphaFoldDB" id="A0A5N6EWL4"/>
<dbReference type="SUPFAM" id="SSF51905">
    <property type="entry name" value="FAD/NAD(P)-binding domain"/>
    <property type="match status" value="1"/>
</dbReference>
<evidence type="ECO:0000313" key="6">
    <source>
        <dbReference type="EMBL" id="KAB8221942.1"/>
    </source>
</evidence>
<dbReference type="InterPro" id="IPR036188">
    <property type="entry name" value="FAD/NAD-bd_sf"/>
</dbReference>
<dbReference type="PANTHER" id="PTHR13789:SF315">
    <property type="entry name" value="FAD-DEPENDENT MONOOXYGENASE MDPD"/>
    <property type="match status" value="1"/>
</dbReference>
<proteinExistence type="inferred from homology"/>
<keyword evidence="4" id="KW-0503">Monooxygenase</keyword>
<dbReference type="InterPro" id="IPR006076">
    <property type="entry name" value="FAD-dep_OxRdtase"/>
</dbReference>
<protein>
    <recommendedName>
        <fullName evidence="5">FAD dependent oxidoreductase domain-containing protein</fullName>
    </recommendedName>
</protein>
<evidence type="ECO:0000256" key="2">
    <source>
        <dbReference type="ARBA" id="ARBA00007992"/>
    </source>
</evidence>
<feature type="domain" description="FAD dependent oxidoreductase" evidence="5">
    <location>
        <begin position="34"/>
        <end position="67"/>
    </location>
</feature>
<name>A0A5N6EWL4_9EURO</name>
<evidence type="ECO:0000256" key="3">
    <source>
        <dbReference type="ARBA" id="ARBA00023002"/>
    </source>
</evidence>